<organism evidence="1 2">
    <name type="scientific">Lysobacter soyae</name>
    <dbReference type="NCBI Taxonomy" id="2764185"/>
    <lineage>
        <taxon>Bacteria</taxon>
        <taxon>Pseudomonadati</taxon>
        <taxon>Pseudomonadota</taxon>
        <taxon>Gammaproteobacteria</taxon>
        <taxon>Lysobacterales</taxon>
        <taxon>Lysobacteraceae</taxon>
        <taxon>Lysobacter</taxon>
    </lineage>
</organism>
<sequence>MERTAAEQFRKRIQGRWAFRAFLLFKLPLALLAGLRIESISADACAVSVPHGWRSTNPFKSTYFAALAMAAELSTGAMVMAELQGLPQKTGMLVKRAEAEFLVRATAKASFTCVGGAAIRAAVDEAVRTGEAVLLPLETVGRMPDGTEVARFVFTWSIVAKARV</sequence>
<gene>
    <name evidence="1" type="ORF">H8L67_00370</name>
</gene>
<dbReference type="Pfam" id="PF14539">
    <property type="entry name" value="DUF4442"/>
    <property type="match status" value="1"/>
</dbReference>
<keyword evidence="2" id="KW-1185">Reference proteome</keyword>
<dbReference type="SUPFAM" id="SSF54637">
    <property type="entry name" value="Thioesterase/thiol ester dehydrase-isomerase"/>
    <property type="match status" value="1"/>
</dbReference>
<evidence type="ECO:0000313" key="1">
    <source>
        <dbReference type="EMBL" id="QYR53017.1"/>
    </source>
</evidence>
<accession>A0ABX8WQI9</accession>
<dbReference type="Proteomes" id="UP000824755">
    <property type="component" value="Chromosome"/>
</dbReference>
<proteinExistence type="predicted"/>
<dbReference type="EMBL" id="CP080544">
    <property type="protein sequence ID" value="QYR53017.1"/>
    <property type="molecule type" value="Genomic_DNA"/>
</dbReference>
<reference evidence="1 2" key="1">
    <citation type="submission" date="2021-08" db="EMBL/GenBank/DDBJ databases">
        <title>Lysobacter sp. strain CJ11 Genome sequencing and assembly.</title>
        <authorList>
            <person name="Kim I."/>
        </authorList>
    </citation>
    <scope>NUCLEOTIDE SEQUENCE [LARGE SCALE GENOMIC DNA]</scope>
    <source>
        <strain evidence="1 2">CJ11</strain>
    </source>
</reference>
<dbReference type="InterPro" id="IPR027961">
    <property type="entry name" value="DUF4442"/>
</dbReference>
<dbReference type="RefSeq" id="WP_220379836.1">
    <property type="nucleotide sequence ID" value="NZ_CP080544.1"/>
</dbReference>
<dbReference type="InterPro" id="IPR029069">
    <property type="entry name" value="HotDog_dom_sf"/>
</dbReference>
<evidence type="ECO:0000313" key="2">
    <source>
        <dbReference type="Proteomes" id="UP000824755"/>
    </source>
</evidence>
<name>A0ABX8WQI9_9GAMM</name>
<protein>
    <submittedName>
        <fullName evidence="1">DUF4442 domain-containing protein</fullName>
    </submittedName>
</protein>
<dbReference type="Gene3D" id="3.10.129.10">
    <property type="entry name" value="Hotdog Thioesterase"/>
    <property type="match status" value="1"/>
</dbReference>